<proteinExistence type="predicted"/>
<dbReference type="Gene3D" id="2.60.40.2060">
    <property type="match status" value="1"/>
</dbReference>
<dbReference type="InterPro" id="IPR024278">
    <property type="entry name" value="DUF3823_N"/>
</dbReference>
<dbReference type="OrthoDB" id="1433240at2"/>
<gene>
    <name evidence="3" type="ORF">BC792_10194</name>
</gene>
<evidence type="ECO:0000259" key="1">
    <source>
        <dbReference type="Pfam" id="PF12866"/>
    </source>
</evidence>
<dbReference type="Gene3D" id="2.60.40.1120">
    <property type="entry name" value="Carboxypeptidase-like, regulatory domain"/>
    <property type="match status" value="1"/>
</dbReference>
<dbReference type="EMBL" id="VNHX01000001">
    <property type="protein sequence ID" value="TYP98440.1"/>
    <property type="molecule type" value="Genomic_DNA"/>
</dbReference>
<reference evidence="3 4" key="1">
    <citation type="submission" date="2019-07" db="EMBL/GenBank/DDBJ databases">
        <title>Genomic Encyclopedia of Archaeal and Bacterial Type Strains, Phase II (KMG-II): from individual species to whole genera.</title>
        <authorList>
            <person name="Goeker M."/>
        </authorList>
    </citation>
    <scope>NUCLEOTIDE SEQUENCE [LARGE SCALE GENOMIC DNA]</scope>
    <source>
        <strain evidence="3 4">DSM 18850</strain>
    </source>
</reference>
<keyword evidence="4" id="KW-1185">Reference proteome</keyword>
<name>A0A5S5DR75_9SPHI</name>
<dbReference type="Proteomes" id="UP000325105">
    <property type="component" value="Unassembled WGS sequence"/>
</dbReference>
<comment type="caution">
    <text evidence="3">The sequence shown here is derived from an EMBL/GenBank/DDBJ whole genome shotgun (WGS) entry which is preliminary data.</text>
</comment>
<evidence type="ECO:0000259" key="2">
    <source>
        <dbReference type="Pfam" id="PF18003"/>
    </source>
</evidence>
<accession>A0A5S5DR75</accession>
<dbReference type="Pfam" id="PF18003">
    <property type="entry name" value="DUF3823_C"/>
    <property type="match status" value="1"/>
</dbReference>
<feature type="domain" description="DUF3823" evidence="1">
    <location>
        <begin position="31"/>
        <end position="116"/>
    </location>
</feature>
<dbReference type="InterPro" id="IPR041186">
    <property type="entry name" value="DUF3823_C"/>
</dbReference>
<protein>
    <submittedName>
        <fullName evidence="3">Uncharacterized protein DUF3823</fullName>
    </submittedName>
</protein>
<evidence type="ECO:0000313" key="3">
    <source>
        <dbReference type="EMBL" id="TYP98440.1"/>
    </source>
</evidence>
<sequence>MKKKITAILTIALGLFVTGCEYDNFEAPRAILSGKVVFDGQPIGVRNNGPELELWQDGYPLRALIPVYINHAGEFSATLFDGQYKLVRKGNSPWLHQSTDTILVDVRGNTTLDVPVVPYFNITNESFQIGGEQIVASFEVQQIVESAQLDQVRIYLRKSMLTDHVVFDQEINVDRGSVELGSETRITAAISENLKSSDYLFVRVGVKSTASGEYCYTPVQKIFLK</sequence>
<dbReference type="PROSITE" id="PS51257">
    <property type="entry name" value="PROKAR_LIPOPROTEIN"/>
    <property type="match status" value="1"/>
</dbReference>
<dbReference type="RefSeq" id="WP_148907017.1">
    <property type="nucleotide sequence ID" value="NZ_VNHX01000001.1"/>
</dbReference>
<organism evidence="3 4">
    <name type="scientific">Sphingobacterium allocomposti</name>
    <dbReference type="NCBI Taxonomy" id="415956"/>
    <lineage>
        <taxon>Bacteria</taxon>
        <taxon>Pseudomonadati</taxon>
        <taxon>Bacteroidota</taxon>
        <taxon>Sphingobacteriia</taxon>
        <taxon>Sphingobacteriales</taxon>
        <taxon>Sphingobacteriaceae</taxon>
        <taxon>Sphingobacterium</taxon>
    </lineage>
</organism>
<dbReference type="Pfam" id="PF12866">
    <property type="entry name" value="DUF3823"/>
    <property type="match status" value="1"/>
</dbReference>
<evidence type="ECO:0000313" key="4">
    <source>
        <dbReference type="Proteomes" id="UP000325105"/>
    </source>
</evidence>
<dbReference type="AlphaFoldDB" id="A0A5S5DR75"/>
<feature type="domain" description="DUF3823" evidence="2">
    <location>
        <begin position="120"/>
        <end position="221"/>
    </location>
</feature>